<protein>
    <submittedName>
        <fullName evidence="1">Uncharacterized protein</fullName>
    </submittedName>
</protein>
<proteinExistence type="predicted"/>
<keyword evidence="2" id="KW-1185">Reference proteome</keyword>
<accession>A0A916QGV6</accession>
<sequence length="203" mass="23556">MLTSCDAATNHPVTDSNHLDDNKISDIKESIVHTAFELHLNQYGVCRADIRLPNLNHDLPNADEMNEFINSEFRYILNMKDINDCQSSEGFDYVWYKYDYTVADFDGIYSIAVYSTITSSYGSYSPLNYVQSFYYDMNNGEILTIKQFLDKIGYSEEDIVNAYINSCCPAYTPNQIDFSQIFFYFDEHKDLNFFFNLSSIIQS</sequence>
<dbReference type="AlphaFoldDB" id="A0A916QGV6"/>
<reference evidence="1" key="2">
    <citation type="journal article" date="2021" name="Data Brief">
        <title>Draft genome sequence data of the facultative, thermophilic, xylanolytic bacterium Paenibacillus sp. strain DA-C8.</title>
        <authorList>
            <person name="Chhe C."/>
            <person name="Uke A."/>
            <person name="Baramee S."/>
            <person name="Ungkulpasvich U."/>
            <person name="Tachaapaikoon C."/>
            <person name="Pason P."/>
            <person name="Waeonukul R."/>
            <person name="Ratanakhanokchai K."/>
            <person name="Kosugi A."/>
        </authorList>
    </citation>
    <scope>NUCLEOTIDE SEQUENCE</scope>
    <source>
        <strain evidence="1">DA-C8</strain>
    </source>
</reference>
<dbReference type="Proteomes" id="UP000654993">
    <property type="component" value="Unassembled WGS sequence"/>
</dbReference>
<gene>
    <name evidence="1" type="ORF">PRECH8_20740</name>
</gene>
<comment type="caution">
    <text evidence="1">The sequence shown here is derived from an EMBL/GenBank/DDBJ whole genome shotgun (WGS) entry which is preliminary data.</text>
</comment>
<name>A0A916QGV6_9BACL</name>
<evidence type="ECO:0000313" key="1">
    <source>
        <dbReference type="EMBL" id="GFR38778.1"/>
    </source>
</evidence>
<evidence type="ECO:0000313" key="2">
    <source>
        <dbReference type="Proteomes" id="UP000654993"/>
    </source>
</evidence>
<dbReference type="EMBL" id="BMAQ01000028">
    <property type="protein sequence ID" value="GFR38778.1"/>
    <property type="molecule type" value="Genomic_DNA"/>
</dbReference>
<organism evidence="1 2">
    <name type="scientific">Insulibacter thermoxylanivorax</name>
    <dbReference type="NCBI Taxonomy" id="2749268"/>
    <lineage>
        <taxon>Bacteria</taxon>
        <taxon>Bacillati</taxon>
        <taxon>Bacillota</taxon>
        <taxon>Bacilli</taxon>
        <taxon>Bacillales</taxon>
        <taxon>Paenibacillaceae</taxon>
        <taxon>Insulibacter</taxon>
    </lineage>
</organism>
<dbReference type="RefSeq" id="WP_207161792.1">
    <property type="nucleotide sequence ID" value="NZ_BMAQ01000028.1"/>
</dbReference>
<reference evidence="1" key="1">
    <citation type="submission" date="2020-08" db="EMBL/GenBank/DDBJ databases">
        <authorList>
            <person name="Uke A."/>
            <person name="Chhe C."/>
            <person name="Baramee S."/>
            <person name="Kosugi A."/>
        </authorList>
    </citation>
    <scope>NUCLEOTIDE SEQUENCE</scope>
    <source>
        <strain evidence="1">DA-C8</strain>
    </source>
</reference>